<gene>
    <name evidence="4" type="ORF">ASR47_101194</name>
</gene>
<feature type="domain" description="BON" evidence="3">
    <location>
        <begin position="67"/>
        <end position="137"/>
    </location>
</feature>
<evidence type="ECO:0000259" key="3">
    <source>
        <dbReference type="PROSITE" id="PS50914"/>
    </source>
</evidence>
<feature type="signal peptide" evidence="2">
    <location>
        <begin position="1"/>
        <end position="23"/>
    </location>
</feature>
<reference evidence="4 5" key="1">
    <citation type="submission" date="2016-04" db="EMBL/GenBank/DDBJ databases">
        <title>Draft genome sequence of Janthinobacterium psychrotolerans sp. nov., isolated from freshwater sediments in Denmark.</title>
        <authorList>
            <person name="Gong X."/>
            <person name="Skrivergaard S."/>
            <person name="Korsgaard B.S."/>
            <person name="Schreiber L."/>
            <person name="Marshall I.P."/>
            <person name="Finster K."/>
            <person name="Schramm A."/>
        </authorList>
    </citation>
    <scope>NUCLEOTIDE SEQUENCE [LARGE SCALE GENOMIC DNA]</scope>
    <source>
        <strain evidence="4 5">S3-2</strain>
    </source>
</reference>
<name>A0A1A7C5X1_9BURK</name>
<evidence type="ECO:0000256" key="1">
    <source>
        <dbReference type="SAM" id="MobiDB-lite"/>
    </source>
</evidence>
<protein>
    <submittedName>
        <fullName evidence="4">BON domain-containing protein</fullName>
    </submittedName>
</protein>
<evidence type="ECO:0000313" key="4">
    <source>
        <dbReference type="EMBL" id="OBV39703.1"/>
    </source>
</evidence>
<dbReference type="EMBL" id="LOCQ01000052">
    <property type="protein sequence ID" value="OBV39703.1"/>
    <property type="molecule type" value="Genomic_DNA"/>
</dbReference>
<sequence>MRNAIKLISLTLALACSASIATAQTAPHANDQSKPGVASPAADNSDMNERDKGTASQTPQKQSNAKTDRTLLAEARKAVVKDESLSTTAHNVKILVKNGVVTLRGPVKSAEEKTRIEELIKPLAGVNRIDNKLDIKTN</sequence>
<feature type="region of interest" description="Disordered" evidence="1">
    <location>
        <begin position="25"/>
        <end position="70"/>
    </location>
</feature>
<dbReference type="AlphaFoldDB" id="A0A1A7C5X1"/>
<evidence type="ECO:0000313" key="5">
    <source>
        <dbReference type="Proteomes" id="UP000092713"/>
    </source>
</evidence>
<evidence type="ECO:0000256" key="2">
    <source>
        <dbReference type="SAM" id="SignalP"/>
    </source>
</evidence>
<keyword evidence="5" id="KW-1185">Reference proteome</keyword>
<feature type="compositionally biased region" description="Polar residues" evidence="1">
    <location>
        <begin position="54"/>
        <end position="65"/>
    </location>
</feature>
<dbReference type="RefSeq" id="WP_082988853.1">
    <property type="nucleotide sequence ID" value="NZ_LOCQ01000052.1"/>
</dbReference>
<organism evidence="4 5">
    <name type="scientific">Janthinobacterium psychrotolerans</name>
    <dbReference type="NCBI Taxonomy" id="1747903"/>
    <lineage>
        <taxon>Bacteria</taxon>
        <taxon>Pseudomonadati</taxon>
        <taxon>Pseudomonadota</taxon>
        <taxon>Betaproteobacteria</taxon>
        <taxon>Burkholderiales</taxon>
        <taxon>Oxalobacteraceae</taxon>
        <taxon>Janthinobacterium</taxon>
    </lineage>
</organism>
<dbReference type="Proteomes" id="UP000092713">
    <property type="component" value="Unassembled WGS sequence"/>
</dbReference>
<dbReference type="STRING" id="1747903.ASR47_101194"/>
<feature type="chain" id="PRO_5008355750" evidence="2">
    <location>
        <begin position="24"/>
        <end position="138"/>
    </location>
</feature>
<comment type="caution">
    <text evidence="4">The sequence shown here is derived from an EMBL/GenBank/DDBJ whole genome shotgun (WGS) entry which is preliminary data.</text>
</comment>
<accession>A0A1A7C5X1</accession>
<keyword evidence="2" id="KW-0732">Signal</keyword>
<proteinExistence type="predicted"/>
<dbReference type="PROSITE" id="PS50914">
    <property type="entry name" value="BON"/>
    <property type="match status" value="1"/>
</dbReference>
<dbReference type="PATRIC" id="fig|1747903.4.peg.3310"/>
<dbReference type="Pfam" id="PF04972">
    <property type="entry name" value="BON"/>
    <property type="match status" value="1"/>
</dbReference>
<dbReference type="OrthoDB" id="5957063at2"/>
<dbReference type="InterPro" id="IPR007055">
    <property type="entry name" value="BON_dom"/>
</dbReference>
<dbReference type="Gene3D" id="3.30.1340.30">
    <property type="match status" value="1"/>
</dbReference>